<evidence type="ECO:0000256" key="5">
    <source>
        <dbReference type="ARBA" id="ARBA00022884"/>
    </source>
</evidence>
<evidence type="ECO:0000256" key="2">
    <source>
        <dbReference type="ARBA" id="ARBA00022603"/>
    </source>
</evidence>
<keyword evidence="8" id="KW-1133">Transmembrane helix</keyword>
<keyword evidence="6" id="KW-0507">mRNA processing</keyword>
<sequence>MRVSFKVFKRMKMYLLILYEFCCIVSFVFFSMNCRKRGESVTLMESLRTAASYDQVVKKRAGDMKSKETPFRFFSNYVKKCLIQCALDHIKVTTGRRDAIVLDLASGRGGDLGKWLHCQSPELSFATAKLPRERLTKAAYVECYDVSPECIAEAESRYKKIAPDTVCRCSFTVKDCFSEDFLLRELPLTQHFGKFDIVSIQFAFHYACDTLERIDMLLGAIAKALAPEGVFIATTVDEEVLAKRVAANRMESKGLFSIHFDSEPQFEYDRLVVGTRYRFNLYGFVDCDEYVVPLDYVRDCAKQHGLEEMVKFSKHFGSFYETYKDDPSKNKERYLVGGEMELATLYRSLCFRKAS</sequence>
<proteinExistence type="predicted"/>
<evidence type="ECO:0000256" key="1">
    <source>
        <dbReference type="ARBA" id="ARBA00011926"/>
    </source>
</evidence>
<dbReference type="KEGG" id="tbg:TbgDal_X5530"/>
<evidence type="ECO:0000256" key="3">
    <source>
        <dbReference type="ARBA" id="ARBA00022679"/>
    </source>
</evidence>
<dbReference type="InterPro" id="IPR004971">
    <property type="entry name" value="mRNA_G-N7_MeTrfase_dom"/>
</dbReference>
<dbReference type="PANTHER" id="PTHR12189">
    <property type="entry name" value="MRNA GUANINE-7- METHYLTRANSFERASE"/>
    <property type="match status" value="1"/>
</dbReference>
<dbReference type="SUPFAM" id="SSF53335">
    <property type="entry name" value="S-adenosyl-L-methionine-dependent methyltransferases"/>
    <property type="match status" value="1"/>
</dbReference>
<keyword evidence="4" id="KW-0949">S-adenosyl-L-methionine</keyword>
<dbReference type="Gene3D" id="3.40.50.150">
    <property type="entry name" value="Vaccinia Virus protein VP39"/>
    <property type="match status" value="1"/>
</dbReference>
<accession>D0A2H4</accession>
<keyword evidence="8" id="KW-0812">Transmembrane</keyword>
<evidence type="ECO:0000313" key="10">
    <source>
        <dbReference type="EMBL" id="CBH15468.1"/>
    </source>
</evidence>
<dbReference type="GO" id="GO:0004482">
    <property type="term" value="F:mRNA 5'-cap (guanine-N7-)-methyltransferase activity"/>
    <property type="evidence" value="ECO:0007669"/>
    <property type="project" value="UniProtKB-EC"/>
</dbReference>
<evidence type="ECO:0000259" key="9">
    <source>
        <dbReference type="PROSITE" id="PS51562"/>
    </source>
</evidence>
<name>D0A2H4_TRYB9</name>
<dbReference type="InterPro" id="IPR029063">
    <property type="entry name" value="SAM-dependent_MTases_sf"/>
</dbReference>
<comment type="catalytic activity">
    <reaction evidence="7">
        <text>a 5'-end (5'-triphosphoguanosine)-ribonucleoside in mRNA + S-adenosyl-L-methionine = a 5'-end (N(7)-methyl 5'-triphosphoguanosine)-ribonucleoside in mRNA + S-adenosyl-L-homocysteine</text>
        <dbReference type="Rhea" id="RHEA:67008"/>
        <dbReference type="Rhea" id="RHEA-COMP:17166"/>
        <dbReference type="Rhea" id="RHEA-COMP:17167"/>
        <dbReference type="ChEBI" id="CHEBI:57856"/>
        <dbReference type="ChEBI" id="CHEBI:59789"/>
        <dbReference type="ChEBI" id="CHEBI:156461"/>
        <dbReference type="ChEBI" id="CHEBI:167617"/>
        <dbReference type="EC" id="2.1.1.56"/>
    </reaction>
</comment>
<organism evidence="10 11">
    <name type="scientific">Trypanosoma brucei gambiense (strain MHOM/CI/86/DAL972)</name>
    <dbReference type="NCBI Taxonomy" id="679716"/>
    <lineage>
        <taxon>Eukaryota</taxon>
        <taxon>Discoba</taxon>
        <taxon>Euglenozoa</taxon>
        <taxon>Kinetoplastea</taxon>
        <taxon>Metakinetoplastina</taxon>
        <taxon>Trypanosomatida</taxon>
        <taxon>Trypanosomatidae</taxon>
        <taxon>Trypanosoma</taxon>
    </lineage>
</organism>
<protein>
    <recommendedName>
        <fullName evidence="1">mRNA (guanine-N(7))-methyltransferase</fullName>
        <ecNumber evidence="1">2.1.1.56</ecNumber>
    </recommendedName>
</protein>
<feature type="transmembrane region" description="Helical" evidence="8">
    <location>
        <begin position="12"/>
        <end position="32"/>
    </location>
</feature>
<dbReference type="InterPro" id="IPR039753">
    <property type="entry name" value="RG7MT1"/>
</dbReference>
<dbReference type="PROSITE" id="PS51562">
    <property type="entry name" value="RNA_CAP0_MT"/>
    <property type="match status" value="1"/>
</dbReference>
<reference evidence="11" key="1">
    <citation type="journal article" date="2010" name="PLoS Negl. Trop. Dis.">
        <title>The genome sequence of Trypanosoma brucei gambiense, causative agent of chronic human african trypanosomiasis.</title>
        <authorList>
            <person name="Jackson A.P."/>
            <person name="Sanders M."/>
            <person name="Berry A."/>
            <person name="McQuillan J."/>
            <person name="Aslett M.A."/>
            <person name="Quail M.A."/>
            <person name="Chukualim B."/>
            <person name="Capewell P."/>
            <person name="MacLeod A."/>
            <person name="Melville S.E."/>
            <person name="Gibson W."/>
            <person name="Barry J.D."/>
            <person name="Berriman M."/>
            <person name="Hertz-Fowler C."/>
        </authorList>
    </citation>
    <scope>NUCLEOTIDE SEQUENCE [LARGE SCALE GENOMIC DNA]</scope>
    <source>
        <strain evidence="11">MHOM/CI/86/DAL972</strain>
    </source>
</reference>
<dbReference type="GO" id="GO:0005634">
    <property type="term" value="C:nucleus"/>
    <property type="evidence" value="ECO:0007669"/>
    <property type="project" value="TreeGrafter"/>
</dbReference>
<evidence type="ECO:0000256" key="4">
    <source>
        <dbReference type="ARBA" id="ARBA00022691"/>
    </source>
</evidence>
<keyword evidence="6" id="KW-0506">mRNA capping</keyword>
<dbReference type="EC" id="2.1.1.56" evidence="1"/>
<keyword evidence="3 10" id="KW-0808">Transferase</keyword>
<dbReference type="EMBL" id="FN554973">
    <property type="protein sequence ID" value="CBH15468.1"/>
    <property type="molecule type" value="Genomic_DNA"/>
</dbReference>
<gene>
    <name evidence="10" type="ORF">TbgDal_X5530</name>
</gene>
<dbReference type="OrthoDB" id="10248867at2759"/>
<dbReference type="RefSeq" id="XP_011777732.1">
    <property type="nucleotide sequence ID" value="XM_011779430.1"/>
</dbReference>
<evidence type="ECO:0000256" key="8">
    <source>
        <dbReference type="SAM" id="Phobius"/>
    </source>
</evidence>
<dbReference type="CDD" id="cd02440">
    <property type="entry name" value="AdoMet_MTases"/>
    <property type="match status" value="1"/>
</dbReference>
<feature type="domain" description="MRNA cap 0 methyltransferase" evidence="9">
    <location>
        <begin position="66"/>
        <end position="354"/>
    </location>
</feature>
<dbReference type="VEuPathDB" id="TriTrypDB:Tbg972.10.5530"/>
<evidence type="ECO:0000256" key="6">
    <source>
        <dbReference type="ARBA" id="ARBA00023042"/>
    </source>
</evidence>
<dbReference type="Proteomes" id="UP000002316">
    <property type="component" value="Chromosome 10"/>
</dbReference>
<keyword evidence="5" id="KW-0694">RNA-binding</keyword>
<dbReference type="GO" id="GO:0003723">
    <property type="term" value="F:RNA binding"/>
    <property type="evidence" value="ECO:0007669"/>
    <property type="project" value="UniProtKB-KW"/>
</dbReference>
<dbReference type="AlphaFoldDB" id="D0A2H4"/>
<evidence type="ECO:0000256" key="7">
    <source>
        <dbReference type="ARBA" id="ARBA00044712"/>
    </source>
</evidence>
<keyword evidence="2 10" id="KW-0489">Methyltransferase</keyword>
<keyword evidence="8" id="KW-0472">Membrane</keyword>
<dbReference type="PANTHER" id="PTHR12189:SF1">
    <property type="entry name" value="MRNA (GUANINE-N(7))-METHYLTRANSFERASE"/>
    <property type="match status" value="1"/>
</dbReference>
<dbReference type="GeneID" id="23865642"/>
<dbReference type="Pfam" id="PF03291">
    <property type="entry name" value="mRNA_G-N7_MeTrfase"/>
    <property type="match status" value="1"/>
</dbReference>
<evidence type="ECO:0000313" key="11">
    <source>
        <dbReference type="Proteomes" id="UP000002316"/>
    </source>
</evidence>